<feature type="non-terminal residue" evidence="1">
    <location>
        <position position="1"/>
    </location>
</feature>
<proteinExistence type="predicted"/>
<dbReference type="InterPro" id="IPR021862">
    <property type="entry name" value="DUF3472"/>
</dbReference>
<dbReference type="EMBL" id="AMXI01000378">
    <property type="protein sequence ID" value="EKN42437.1"/>
    <property type="molecule type" value="Genomic_DNA"/>
</dbReference>
<accession>M1ZRM1</accession>
<feature type="non-terminal residue" evidence="1">
    <location>
        <position position="344"/>
    </location>
</feature>
<reference evidence="1 2" key="2">
    <citation type="submission" date="2013-03" db="EMBL/GenBank/DDBJ databases">
        <title>Diversity in Clostridium botulinum.</title>
        <authorList>
            <person name="Timme R.E."/>
            <person name="Allard M."/>
            <person name="Luo Y."/>
            <person name="Strain E."/>
            <person name="Gonzalez-Escalona N."/>
            <person name="Brown E."/>
        </authorList>
    </citation>
    <scope>NUCLEOTIDE SEQUENCE [LARGE SCALE GENOMIC DNA]</scope>
    <source>
        <strain evidence="1 2">CFSAN001627</strain>
    </source>
</reference>
<dbReference type="AlphaFoldDB" id="M1ZRM1"/>
<sequence length="344" mass="39091">VNPVNEKKADIMTVDWSTTKNAPNTYWAVHNWNAGGEAGGYAGFQQRTDRRTLHFAIWDPVSVRQPIEAEYLSSSSTSSRFGGEGEGMKVETNYDWKPNSWYKMTMRNWQEDGHTKFGQWVRDESTKEWKQIAVLDFPVANVNFGWGTGMFQEDWAGNGQDVRNARLKNLYSRNISNKTWNSLNQQKVTCQYPDKNWNGGGTSEYVWVEAGGNTKPSMTSGQVFTINQPNNPEMGTLDFDITKAKYENNYLDIFWKLKNQSTPQFKGKIEIYNNPSMTGTPIKTINNIKSYENSVKESCQLPSSTGLYAKIIITDLFDNTITKTVTLAGSTESNYKGSNFTFDF</sequence>
<evidence type="ECO:0000313" key="1">
    <source>
        <dbReference type="EMBL" id="EKN42437.1"/>
    </source>
</evidence>
<organism evidence="1 2">
    <name type="scientific">Clostridium botulinum CFSAN001627</name>
    <dbReference type="NCBI Taxonomy" id="1232189"/>
    <lineage>
        <taxon>Bacteria</taxon>
        <taxon>Bacillati</taxon>
        <taxon>Bacillota</taxon>
        <taxon>Clostridia</taxon>
        <taxon>Eubacteriales</taxon>
        <taxon>Clostridiaceae</taxon>
        <taxon>Clostridium</taxon>
    </lineage>
</organism>
<name>M1ZRM1_CLOBO</name>
<dbReference type="Proteomes" id="UP000011944">
    <property type="component" value="Unassembled WGS sequence"/>
</dbReference>
<reference evidence="1 2" key="1">
    <citation type="submission" date="2012-10" db="EMBL/GenBank/DDBJ databases">
        <authorList>
            <person name="Strain E.A."/>
            <person name="Brown E."/>
            <person name="Allard M.W."/>
            <person name="Gonzalez-Escalona N."/>
            <person name="Timme R."/>
        </authorList>
    </citation>
    <scope>NUCLEOTIDE SEQUENCE [LARGE SCALE GENOMIC DNA]</scope>
    <source>
        <strain evidence="1 2">CFSAN001627</strain>
    </source>
</reference>
<evidence type="ECO:0008006" key="3">
    <source>
        <dbReference type="Google" id="ProtNLM"/>
    </source>
</evidence>
<gene>
    <name evidence="1" type="ORF">CFSAN001627_06730</name>
</gene>
<dbReference type="Pfam" id="PF11958">
    <property type="entry name" value="DUF3472"/>
    <property type="match status" value="1"/>
</dbReference>
<evidence type="ECO:0000313" key="2">
    <source>
        <dbReference type="Proteomes" id="UP000011944"/>
    </source>
</evidence>
<protein>
    <recommendedName>
        <fullName evidence="3">DUF3472 domain-containing protein</fullName>
    </recommendedName>
</protein>
<comment type="caution">
    <text evidence="1">The sequence shown here is derived from an EMBL/GenBank/DDBJ whole genome shotgun (WGS) entry which is preliminary data.</text>
</comment>